<reference evidence="2" key="1">
    <citation type="journal article" date="2020" name="Stud. Mycol.">
        <title>101 Dothideomycetes genomes: a test case for predicting lifestyles and emergence of pathogens.</title>
        <authorList>
            <person name="Haridas S."/>
            <person name="Albert R."/>
            <person name="Binder M."/>
            <person name="Bloem J."/>
            <person name="Labutti K."/>
            <person name="Salamov A."/>
            <person name="Andreopoulos B."/>
            <person name="Baker S."/>
            <person name="Barry K."/>
            <person name="Bills G."/>
            <person name="Bluhm B."/>
            <person name="Cannon C."/>
            <person name="Castanera R."/>
            <person name="Culley D."/>
            <person name="Daum C."/>
            <person name="Ezra D."/>
            <person name="Gonzalez J."/>
            <person name="Henrissat B."/>
            <person name="Kuo A."/>
            <person name="Liang C."/>
            <person name="Lipzen A."/>
            <person name="Lutzoni F."/>
            <person name="Magnuson J."/>
            <person name="Mondo S."/>
            <person name="Nolan M."/>
            <person name="Ohm R."/>
            <person name="Pangilinan J."/>
            <person name="Park H.-J."/>
            <person name="Ramirez L."/>
            <person name="Alfaro M."/>
            <person name="Sun H."/>
            <person name="Tritt A."/>
            <person name="Yoshinaga Y."/>
            <person name="Zwiers L.-H."/>
            <person name="Turgeon B."/>
            <person name="Goodwin S."/>
            <person name="Spatafora J."/>
            <person name="Crous P."/>
            <person name="Grigoriev I."/>
        </authorList>
    </citation>
    <scope>NUCLEOTIDE SEQUENCE</scope>
    <source>
        <strain evidence="2">CBS 122367</strain>
    </source>
</reference>
<organism evidence="2 3">
    <name type="scientific">Lentithecium fluviatile CBS 122367</name>
    <dbReference type="NCBI Taxonomy" id="1168545"/>
    <lineage>
        <taxon>Eukaryota</taxon>
        <taxon>Fungi</taxon>
        <taxon>Dikarya</taxon>
        <taxon>Ascomycota</taxon>
        <taxon>Pezizomycotina</taxon>
        <taxon>Dothideomycetes</taxon>
        <taxon>Pleosporomycetidae</taxon>
        <taxon>Pleosporales</taxon>
        <taxon>Massarineae</taxon>
        <taxon>Lentitheciaceae</taxon>
        <taxon>Lentithecium</taxon>
    </lineage>
</organism>
<dbReference type="AlphaFoldDB" id="A0A6G1ISI2"/>
<dbReference type="Proteomes" id="UP000799291">
    <property type="component" value="Unassembled WGS sequence"/>
</dbReference>
<feature type="compositionally biased region" description="Gly residues" evidence="1">
    <location>
        <begin position="44"/>
        <end position="55"/>
    </location>
</feature>
<accession>A0A6G1ISI2</accession>
<evidence type="ECO:0000256" key="1">
    <source>
        <dbReference type="SAM" id="MobiDB-lite"/>
    </source>
</evidence>
<dbReference type="EMBL" id="MU005593">
    <property type="protein sequence ID" value="KAF2681058.1"/>
    <property type="molecule type" value="Genomic_DNA"/>
</dbReference>
<evidence type="ECO:0000313" key="3">
    <source>
        <dbReference type="Proteomes" id="UP000799291"/>
    </source>
</evidence>
<name>A0A6G1ISI2_9PLEO</name>
<evidence type="ECO:0000313" key="2">
    <source>
        <dbReference type="EMBL" id="KAF2681058.1"/>
    </source>
</evidence>
<gene>
    <name evidence="2" type="ORF">K458DRAFT_406810</name>
</gene>
<keyword evidence="3" id="KW-1185">Reference proteome</keyword>
<sequence>MGGGRSGSDGESREMPMQTPGGQDTDLEDGGTPKTPIPEEEETNGGGKVIGGDGGFELEDGDLVTISTDHNGDETAPSGTAKEAGNGKWVDDDHDPLLKTQRRFGLEGKEENAAVVAGPAPALTLPPAPNSGDELEARAPMTESKHVTSPEGAAEVLSEKQDPDSDPPNAISPEPHAAMLSPSPSKERALVPAAAPVPNTVPSLPPVDAPGVAGMKFGSMDVAVLGG</sequence>
<feature type="region of interest" description="Disordered" evidence="1">
    <location>
        <begin position="1"/>
        <end position="99"/>
    </location>
</feature>
<feature type="region of interest" description="Disordered" evidence="1">
    <location>
        <begin position="117"/>
        <end position="206"/>
    </location>
</feature>
<proteinExistence type="predicted"/>
<protein>
    <submittedName>
        <fullName evidence="2">Uncharacterized protein</fullName>
    </submittedName>
</protein>
<feature type="compositionally biased region" description="Low complexity" evidence="1">
    <location>
        <begin position="190"/>
        <end position="202"/>
    </location>
</feature>